<dbReference type="InterPro" id="IPR010402">
    <property type="entry name" value="CCT_domain"/>
</dbReference>
<proteinExistence type="predicted"/>
<feature type="domain" description="CCT" evidence="5">
    <location>
        <begin position="167"/>
        <end position="209"/>
    </location>
</feature>
<protein>
    <recommendedName>
        <fullName evidence="5">CCT domain-containing protein</fullName>
    </recommendedName>
</protein>
<dbReference type="GO" id="GO:0003700">
    <property type="term" value="F:DNA-binding transcription factor activity"/>
    <property type="evidence" value="ECO:0007669"/>
    <property type="project" value="TreeGrafter"/>
</dbReference>
<dbReference type="Pfam" id="PF06203">
    <property type="entry name" value="CCT"/>
    <property type="match status" value="1"/>
</dbReference>
<dbReference type="GO" id="GO:0009909">
    <property type="term" value="P:regulation of flower development"/>
    <property type="evidence" value="ECO:0007669"/>
    <property type="project" value="InterPro"/>
</dbReference>
<keyword evidence="2 3" id="KW-0539">Nucleus</keyword>
<comment type="subcellular location">
    <subcellularLocation>
        <location evidence="1 3">Nucleus</location>
    </subcellularLocation>
</comment>
<keyword evidence="7" id="KW-1185">Reference proteome</keyword>
<dbReference type="InterPro" id="IPR045281">
    <property type="entry name" value="CONSTANS-like"/>
</dbReference>
<evidence type="ECO:0000256" key="3">
    <source>
        <dbReference type="PROSITE-ProRule" id="PRU00357"/>
    </source>
</evidence>
<evidence type="ECO:0000313" key="7">
    <source>
        <dbReference type="Proteomes" id="UP001153076"/>
    </source>
</evidence>
<sequence>MYGHTKSLVYDGSFGLLSHSSLSTSSSQSQSLFGEFNSTSHESAAKLFYAHESSSTGSRPSSYTYVRSPASPPRSCTSSHNKVSTPVLQRSLGIHPVQSKLHPPTYLPDTDVHPVRQDFNCGDLDQGDNGLHYRHQQHRGGSPLDGESVSVILQRMTKACRYSSEEKRERIERYRTKRSRRNFHKKIQYECRKTLADSRPRIRGRFARNDETEKTNSSADLQWSPMVTEEADDEDYEHWIYLLHSVSSHGVP</sequence>
<dbReference type="GO" id="GO:0005634">
    <property type="term" value="C:nucleus"/>
    <property type="evidence" value="ECO:0007669"/>
    <property type="project" value="UniProtKB-SubCell"/>
</dbReference>
<dbReference type="PANTHER" id="PTHR31319:SF114">
    <property type="entry name" value="OS12G0262400 PROTEIN"/>
    <property type="match status" value="1"/>
</dbReference>
<feature type="region of interest" description="Disordered" evidence="4">
    <location>
        <begin position="52"/>
        <end position="81"/>
    </location>
</feature>
<evidence type="ECO:0000256" key="4">
    <source>
        <dbReference type="SAM" id="MobiDB-lite"/>
    </source>
</evidence>
<dbReference type="AlphaFoldDB" id="A0A9Q1KBK4"/>
<name>A0A9Q1KBK4_9CARY</name>
<evidence type="ECO:0000256" key="2">
    <source>
        <dbReference type="ARBA" id="ARBA00023242"/>
    </source>
</evidence>
<evidence type="ECO:0000256" key="1">
    <source>
        <dbReference type="ARBA" id="ARBA00004123"/>
    </source>
</evidence>
<feature type="compositionally biased region" description="Low complexity" evidence="4">
    <location>
        <begin position="53"/>
        <end position="62"/>
    </location>
</feature>
<dbReference type="Proteomes" id="UP001153076">
    <property type="component" value="Unassembled WGS sequence"/>
</dbReference>
<accession>A0A9Q1KBK4</accession>
<dbReference type="EMBL" id="JAKOGI010000205">
    <property type="protein sequence ID" value="KAJ8439929.1"/>
    <property type="molecule type" value="Genomic_DNA"/>
</dbReference>
<dbReference type="PROSITE" id="PS51017">
    <property type="entry name" value="CCT"/>
    <property type="match status" value="1"/>
</dbReference>
<organism evidence="6 7">
    <name type="scientific">Carnegiea gigantea</name>
    <dbReference type="NCBI Taxonomy" id="171969"/>
    <lineage>
        <taxon>Eukaryota</taxon>
        <taxon>Viridiplantae</taxon>
        <taxon>Streptophyta</taxon>
        <taxon>Embryophyta</taxon>
        <taxon>Tracheophyta</taxon>
        <taxon>Spermatophyta</taxon>
        <taxon>Magnoliopsida</taxon>
        <taxon>eudicotyledons</taxon>
        <taxon>Gunneridae</taxon>
        <taxon>Pentapetalae</taxon>
        <taxon>Caryophyllales</taxon>
        <taxon>Cactineae</taxon>
        <taxon>Cactaceae</taxon>
        <taxon>Cactoideae</taxon>
        <taxon>Echinocereeae</taxon>
        <taxon>Carnegiea</taxon>
    </lineage>
</organism>
<dbReference type="PANTHER" id="PTHR31319">
    <property type="entry name" value="ZINC FINGER PROTEIN CONSTANS-LIKE 4"/>
    <property type="match status" value="1"/>
</dbReference>
<evidence type="ECO:0000259" key="5">
    <source>
        <dbReference type="PROSITE" id="PS51017"/>
    </source>
</evidence>
<dbReference type="OrthoDB" id="153872at2759"/>
<reference evidence="6" key="1">
    <citation type="submission" date="2022-04" db="EMBL/GenBank/DDBJ databases">
        <title>Carnegiea gigantea Genome sequencing and assembly v2.</title>
        <authorList>
            <person name="Copetti D."/>
            <person name="Sanderson M.J."/>
            <person name="Burquez A."/>
            <person name="Wojciechowski M.F."/>
        </authorList>
    </citation>
    <scope>NUCLEOTIDE SEQUENCE</scope>
    <source>
        <strain evidence="6">SGP5-SGP5p</strain>
        <tissue evidence="6">Aerial part</tissue>
    </source>
</reference>
<comment type="caution">
    <text evidence="6">The sequence shown here is derived from an EMBL/GenBank/DDBJ whole genome shotgun (WGS) entry which is preliminary data.</text>
</comment>
<evidence type="ECO:0000313" key="6">
    <source>
        <dbReference type="EMBL" id="KAJ8439929.1"/>
    </source>
</evidence>
<gene>
    <name evidence="6" type="ORF">Cgig2_003995</name>
</gene>